<feature type="chain" id="PRO_5009918043" description="Lipoprotein" evidence="1">
    <location>
        <begin position="22"/>
        <end position="173"/>
    </location>
</feature>
<evidence type="ECO:0000313" key="2">
    <source>
        <dbReference type="EMBL" id="SHJ19513.1"/>
    </source>
</evidence>
<dbReference type="STRING" id="797419.SAMN05216556_11241"/>
<sequence length="173" mass="19723">MINYFKSTLLLLCLFSLSLIAESCGSTQISNNIMFEANPPFTIKEAYFQKWVAGTKEGGAGTKVHLVFKSIGPEVALKEIYFQNQIQKVQKASNSGYDYFAEFDSNTRSNIIMDIDPMKEAQNTPSQNFPFELQENEAVVSYLFNDKTNYFKIINLSEKERIAYPQSNPNLRN</sequence>
<dbReference type="Proteomes" id="UP000184172">
    <property type="component" value="Unassembled WGS sequence"/>
</dbReference>
<reference evidence="3" key="1">
    <citation type="submission" date="2016-11" db="EMBL/GenBank/DDBJ databases">
        <authorList>
            <person name="Varghese N."/>
            <person name="Submissions S."/>
        </authorList>
    </citation>
    <scope>NUCLEOTIDE SEQUENCE [LARGE SCALE GENOMIC DNA]</scope>
    <source>
        <strain evidence="3">DSM 26349</strain>
    </source>
</reference>
<feature type="signal peptide" evidence="1">
    <location>
        <begin position="1"/>
        <end position="21"/>
    </location>
</feature>
<evidence type="ECO:0000256" key="1">
    <source>
        <dbReference type="SAM" id="SignalP"/>
    </source>
</evidence>
<gene>
    <name evidence="2" type="ORF">SAMN04487908_11140</name>
</gene>
<dbReference type="AlphaFoldDB" id="A0A1M6HBJ6"/>
<name>A0A1M6HBJ6_9FLAO</name>
<organism evidence="2 3">
    <name type="scientific">Aequorivita viscosa</name>
    <dbReference type="NCBI Taxonomy" id="797419"/>
    <lineage>
        <taxon>Bacteria</taxon>
        <taxon>Pseudomonadati</taxon>
        <taxon>Bacteroidota</taxon>
        <taxon>Flavobacteriia</taxon>
        <taxon>Flavobacteriales</taxon>
        <taxon>Flavobacteriaceae</taxon>
        <taxon>Aequorivita</taxon>
    </lineage>
</organism>
<keyword evidence="1" id="KW-0732">Signal</keyword>
<proteinExistence type="predicted"/>
<evidence type="ECO:0000313" key="3">
    <source>
        <dbReference type="Proteomes" id="UP000184172"/>
    </source>
</evidence>
<keyword evidence="3" id="KW-1185">Reference proteome</keyword>
<protein>
    <recommendedName>
        <fullName evidence="4">Lipoprotein</fullName>
    </recommendedName>
</protein>
<accession>A0A1M6HBJ6</accession>
<evidence type="ECO:0008006" key="4">
    <source>
        <dbReference type="Google" id="ProtNLM"/>
    </source>
</evidence>
<dbReference type="EMBL" id="FQYV01000011">
    <property type="protein sequence ID" value="SHJ19513.1"/>
    <property type="molecule type" value="Genomic_DNA"/>
</dbReference>